<accession>A0ABX1L4T6</accession>
<dbReference type="EMBL" id="JAAVSD010000019">
    <property type="protein sequence ID" value="NLR30042.1"/>
    <property type="molecule type" value="Genomic_DNA"/>
</dbReference>
<keyword evidence="3" id="KW-1185">Reference proteome</keyword>
<dbReference type="PROSITE" id="PS51534">
    <property type="entry name" value="SEFIR"/>
    <property type="match status" value="1"/>
</dbReference>
<evidence type="ECO:0000313" key="3">
    <source>
        <dbReference type="Proteomes" id="UP000707477"/>
    </source>
</evidence>
<evidence type="ECO:0000313" key="2">
    <source>
        <dbReference type="EMBL" id="NLR30042.1"/>
    </source>
</evidence>
<dbReference type="Pfam" id="PF13676">
    <property type="entry name" value="TIR_2"/>
    <property type="match status" value="1"/>
</dbReference>
<protein>
    <submittedName>
        <fullName evidence="2">TIR domain-containing protein</fullName>
    </submittedName>
</protein>
<evidence type="ECO:0000259" key="1">
    <source>
        <dbReference type="PROSITE" id="PS51534"/>
    </source>
</evidence>
<dbReference type="SUPFAM" id="SSF52200">
    <property type="entry name" value="Toll/Interleukin receptor TIR domain"/>
    <property type="match status" value="1"/>
</dbReference>
<dbReference type="Gene3D" id="3.40.50.10140">
    <property type="entry name" value="Toll/interleukin-1 receptor homology (TIR) domain"/>
    <property type="match status" value="1"/>
</dbReference>
<comment type="caution">
    <text evidence="2">The sequence shown here is derived from an EMBL/GenBank/DDBJ whole genome shotgun (WGS) entry which is preliminary data.</text>
</comment>
<dbReference type="InterPro" id="IPR000157">
    <property type="entry name" value="TIR_dom"/>
</dbReference>
<name>A0ABX1L4T6_9LACO</name>
<dbReference type="InterPro" id="IPR035897">
    <property type="entry name" value="Toll_tir_struct_dom_sf"/>
</dbReference>
<dbReference type="Proteomes" id="UP000707477">
    <property type="component" value="Unassembled WGS sequence"/>
</dbReference>
<gene>
    <name evidence="2" type="ORF">HEQ44_07575</name>
</gene>
<proteinExistence type="predicted"/>
<dbReference type="InterPro" id="IPR013568">
    <property type="entry name" value="SEFIR_dom"/>
</dbReference>
<organism evidence="2 3">
    <name type="scientific">Levilactobacillus tujiorum</name>
    <dbReference type="NCBI Taxonomy" id="2912243"/>
    <lineage>
        <taxon>Bacteria</taxon>
        <taxon>Bacillati</taxon>
        <taxon>Bacillota</taxon>
        <taxon>Bacilli</taxon>
        <taxon>Lactobacillales</taxon>
        <taxon>Lactobacillaceae</taxon>
        <taxon>Levilactobacillus</taxon>
    </lineage>
</organism>
<reference evidence="2 3" key="1">
    <citation type="submission" date="2020-03" db="EMBL/GenBank/DDBJ databases">
        <authorList>
            <person name="Zhang Z."/>
            <person name="Guo Z."/>
            <person name="Hou Q."/>
            <person name="Shen X."/>
        </authorList>
    </citation>
    <scope>NUCLEOTIDE SEQUENCE [LARGE SCALE GENOMIC DNA]</scope>
    <source>
        <strain evidence="2 3">HBUAS51329</strain>
    </source>
</reference>
<sequence length="468" mass="54989">MTIENKKSESGRGYKKVFISYSWSSQEWVIDLATELIENGIKVVLDYWDLREGDDKYKFMEQEVNDESIDKVLIICDQQYKERANSRAGGVGTEAQILTPALYSNNSPRKYIPILKELDDNQQPCVPTFLKTRLYVDFSNPQKHAESFERLVNVIYDQTITEKPKLGPIPNKILDHEANDYRLRRISIRINSSVESPHMLVNLFQNEFIPEMFKLLKICDISEEWHTIDENYQMVMNKLTEFDSVEKMFKECVRLYLRSGEANIVYLTDYFSGVNKFISDVVGLENRRDAIKLILMEQFLIVTGELIRQREWKMLKYLVETKYKARSYKVHFESLNSSPMSIYDYNDKHERYLSPVGELMAQRNDKDYNRLWCADVLLFYVGRLRFHRGKEDIGNWVPVLQIRTDWPELPDFSLLDNLEIPENMNVLLSLTDLSEEELKTSKEYTDFTSFGQMTGVPAISKYDSDSMF</sequence>
<dbReference type="RefSeq" id="WP_168849791.1">
    <property type="nucleotide sequence ID" value="NZ_JAAVSD010000019.1"/>
</dbReference>
<feature type="domain" description="SEFIR" evidence="1">
    <location>
        <begin position="14"/>
        <end position="147"/>
    </location>
</feature>